<dbReference type="PANTHER" id="PTHR31064:SF37">
    <property type="entry name" value="TRANSPORTER, PUTATIVE (EUROFUNG)-RELATED"/>
    <property type="match status" value="1"/>
</dbReference>
<dbReference type="InterPro" id="IPR025337">
    <property type="entry name" value="Questin_oxidase-like"/>
</dbReference>
<keyword evidence="7 9" id="KW-0472">Membrane</keyword>
<dbReference type="GO" id="GO:1990573">
    <property type="term" value="P:potassium ion import across plasma membrane"/>
    <property type="evidence" value="ECO:0007669"/>
    <property type="project" value="TreeGrafter"/>
</dbReference>
<dbReference type="InterPro" id="IPR051143">
    <property type="entry name" value="TrkH_K-transport"/>
</dbReference>
<keyword evidence="4 9" id="KW-1133">Transmembrane helix</keyword>
<dbReference type="GO" id="GO:0005886">
    <property type="term" value="C:plasma membrane"/>
    <property type="evidence" value="ECO:0007669"/>
    <property type="project" value="TreeGrafter"/>
</dbReference>
<sequence>MSIKLDNVLPHRLSELNDPTSVKLKKLLNRNHNEHAILRDPRLILHNHVPHALGSSYLLGATESQLQHIFDAESPHLVEPDDKRIIHEEITTSNWRKFLGKKPYTAAYAVFFDGEVAKYGGDWRRVVEDYVWAGPEPIINGFSGGLSHPFIHLAYAYEFDDEKVATEALSMGCTEYDPTHEILDNPPPDSSTYKTKSIKEVLSRIRGDKRFDGYVDSPGFVNLFTLLGKFRYEVVEHWNAWVVEDPDAQLGDCAKMAAELFMQTRNNEEGMFDFYVAHILTFAHALRVLFPLWSNEQKVSVLRQYGLWTTMVYIAQLRPGLDWKEEGLSKVDKTPAWDVIFRNSLDSKWMTDVHFPKVVRGMKVVEETWGSSDGLYRRAADVFVERFNGWGGYGSLATSRMSFISSLERWLARFSNRSRRYLPPLNFITIHYAYFILVCLITSVIFWGSSNPAFSVSYTDSLFLVVSAMTEAGLNTVNLSQLTTWQQTLLFILLLLGSTIWVSIWTVLARKHVFEKRFDEIVRAERARKLSRQGSTISLSLPRLPLDLPRLQMALSFGISQTTPPPPLDQSMNATKAGNSEKGDVRPDDERADAAKAASIDRQPTLKDAPEGTREGISSQAPGHITFDEAPHPNVTDEATSTGVSLPGNMNGTARPLRRPYNAPAESTELDTDARNFLKHRSAGRHGQFHDLSSDERDHLGGCEYRALKVLAMLVPAYFFLWQVLACLALGAWMNNYMPDTARANGINPWWLGIFNAVSAFNNSGMSLLDANMIPFQQAPYVLITMGLLILAGNTAYPLFLRLIIWSSLRLLNLTTREDAFIDLRATLEFILKYPRRVYTNLFPSRPSWWLLFMLIWLNCVDWVAFEVLNIGNSVIEQIPTGYRVLNGLFQALAVRSGGFYVVPISGLFIGLQLLYVIMMYISVYPVVITMRHSNIYEERSLGIYSDDVDSTSEIDPEVGAPLLPIGSQPPTLACTTSIGAASARPSVLARRLSRSGPVIDARRALKSTFMSFHGVGVTPPKGSGLGQSGSEQGESRVSFISHQIRGQLAHDLWWLVLAVLIITIIETSKFIKDPVTFSVFNIIFEVVSAYGTVGISVGLPTDAFSFCGAWHIGSKLVLCLVMLRGRHRGLPVALDHAVRLPGRQLHRYEEEDHQIRRGRTIELER</sequence>
<evidence type="ECO:0000256" key="4">
    <source>
        <dbReference type="ARBA" id="ARBA00022989"/>
    </source>
</evidence>
<dbReference type="Pfam" id="PF02386">
    <property type="entry name" value="TrkH"/>
    <property type="match status" value="1"/>
</dbReference>
<name>A0A135V9H4_9PEZI</name>
<dbReference type="PANTHER" id="PTHR31064">
    <property type="entry name" value="POTASSIUM TRANSPORT PROTEIN DDB_G0292412-RELATED"/>
    <property type="match status" value="1"/>
</dbReference>
<reference evidence="10 11" key="1">
    <citation type="submission" date="2014-02" db="EMBL/GenBank/DDBJ databases">
        <title>The genome sequence of Colletotrichum salicis CBS 607.94.</title>
        <authorList>
            <person name="Baroncelli R."/>
            <person name="Thon M.R."/>
        </authorList>
    </citation>
    <scope>NUCLEOTIDE SEQUENCE [LARGE SCALE GENOMIC DNA]</scope>
    <source>
        <strain evidence="10 11">CBS 607.94</strain>
    </source>
</reference>
<evidence type="ECO:0000256" key="3">
    <source>
        <dbReference type="ARBA" id="ARBA00022692"/>
    </source>
</evidence>
<evidence type="ECO:0000313" key="11">
    <source>
        <dbReference type="Proteomes" id="UP000070121"/>
    </source>
</evidence>
<keyword evidence="5" id="KW-0560">Oxidoreductase</keyword>
<feature type="transmembrane region" description="Helical" evidence="9">
    <location>
        <begin position="908"/>
        <end position="928"/>
    </location>
</feature>
<feature type="transmembrane region" description="Helical" evidence="9">
    <location>
        <begin position="1053"/>
        <end position="1072"/>
    </location>
</feature>
<evidence type="ECO:0000256" key="6">
    <source>
        <dbReference type="ARBA" id="ARBA00023065"/>
    </source>
</evidence>
<feature type="compositionally biased region" description="Polar residues" evidence="8">
    <location>
        <begin position="637"/>
        <end position="652"/>
    </location>
</feature>
<evidence type="ECO:0000256" key="7">
    <source>
        <dbReference type="ARBA" id="ARBA00023136"/>
    </source>
</evidence>
<accession>A0A135V9H4</accession>
<evidence type="ECO:0000256" key="9">
    <source>
        <dbReference type="SAM" id="Phobius"/>
    </source>
</evidence>
<gene>
    <name evidence="10" type="ORF">CSAL01_01898</name>
</gene>
<comment type="caution">
    <text evidence="10">The sequence shown here is derived from an EMBL/GenBank/DDBJ whole genome shotgun (WGS) entry which is preliminary data.</text>
</comment>
<feature type="transmembrane region" description="Helical" evidence="9">
    <location>
        <begin position="425"/>
        <end position="447"/>
    </location>
</feature>
<keyword evidence="6" id="KW-0406">Ion transport</keyword>
<dbReference type="Proteomes" id="UP000070121">
    <property type="component" value="Unassembled WGS sequence"/>
</dbReference>
<evidence type="ECO:0000256" key="5">
    <source>
        <dbReference type="ARBA" id="ARBA00023002"/>
    </source>
</evidence>
<dbReference type="OrthoDB" id="9999863at2759"/>
<keyword evidence="2" id="KW-0813">Transport</keyword>
<feature type="transmembrane region" description="Helical" evidence="9">
    <location>
        <begin position="710"/>
        <end position="734"/>
    </location>
</feature>
<keyword evidence="3 9" id="KW-0812">Transmembrane</keyword>
<feature type="transmembrane region" description="Helical" evidence="9">
    <location>
        <begin position="750"/>
        <end position="769"/>
    </location>
</feature>
<evidence type="ECO:0000256" key="1">
    <source>
        <dbReference type="ARBA" id="ARBA00004141"/>
    </source>
</evidence>
<dbReference type="GO" id="GO:0030007">
    <property type="term" value="P:intracellular potassium ion homeostasis"/>
    <property type="evidence" value="ECO:0007669"/>
    <property type="project" value="TreeGrafter"/>
</dbReference>
<feature type="transmembrane region" description="Helical" evidence="9">
    <location>
        <begin position="881"/>
        <end position="902"/>
    </location>
</feature>
<dbReference type="AlphaFoldDB" id="A0A135V9H4"/>
<evidence type="ECO:0000313" key="10">
    <source>
        <dbReference type="EMBL" id="KXH69419.1"/>
    </source>
</evidence>
<feature type="transmembrane region" description="Helical" evidence="9">
    <location>
        <begin position="781"/>
        <end position="805"/>
    </location>
</feature>
<dbReference type="STRING" id="1209931.A0A135V9H4"/>
<dbReference type="EMBL" id="JFFI01000091">
    <property type="protein sequence ID" value="KXH69419.1"/>
    <property type="molecule type" value="Genomic_DNA"/>
</dbReference>
<evidence type="ECO:0000256" key="2">
    <source>
        <dbReference type="ARBA" id="ARBA00022448"/>
    </source>
</evidence>
<feature type="transmembrane region" description="Helical" evidence="9">
    <location>
        <begin position="489"/>
        <end position="508"/>
    </location>
</feature>
<protein>
    <submittedName>
        <fullName evidence="10">Cation transporter</fullName>
    </submittedName>
</protein>
<comment type="subcellular location">
    <subcellularLocation>
        <location evidence="1">Membrane</location>
        <topology evidence="1">Multi-pass membrane protein</topology>
    </subcellularLocation>
</comment>
<dbReference type="Pfam" id="PF14027">
    <property type="entry name" value="Questin_oxidase"/>
    <property type="match status" value="1"/>
</dbReference>
<keyword evidence="11" id="KW-1185">Reference proteome</keyword>
<feature type="compositionally biased region" description="Basic and acidic residues" evidence="8">
    <location>
        <begin position="604"/>
        <end position="614"/>
    </location>
</feature>
<dbReference type="GO" id="GO:0016491">
    <property type="term" value="F:oxidoreductase activity"/>
    <property type="evidence" value="ECO:0007669"/>
    <property type="project" value="UniProtKB-KW"/>
</dbReference>
<proteinExistence type="predicted"/>
<evidence type="ECO:0000256" key="8">
    <source>
        <dbReference type="SAM" id="MobiDB-lite"/>
    </source>
</evidence>
<feature type="compositionally biased region" description="Basic and acidic residues" evidence="8">
    <location>
        <begin position="579"/>
        <end position="594"/>
    </location>
</feature>
<dbReference type="GO" id="GO:0140107">
    <property type="term" value="F:high-affinity potassium ion transmembrane transporter activity"/>
    <property type="evidence" value="ECO:0007669"/>
    <property type="project" value="TreeGrafter"/>
</dbReference>
<dbReference type="InterPro" id="IPR003445">
    <property type="entry name" value="Cat_transpt"/>
</dbReference>
<organism evidence="10 11">
    <name type="scientific">Colletotrichum salicis</name>
    <dbReference type="NCBI Taxonomy" id="1209931"/>
    <lineage>
        <taxon>Eukaryota</taxon>
        <taxon>Fungi</taxon>
        <taxon>Dikarya</taxon>
        <taxon>Ascomycota</taxon>
        <taxon>Pezizomycotina</taxon>
        <taxon>Sordariomycetes</taxon>
        <taxon>Hypocreomycetidae</taxon>
        <taxon>Glomerellales</taxon>
        <taxon>Glomerellaceae</taxon>
        <taxon>Colletotrichum</taxon>
        <taxon>Colletotrichum acutatum species complex</taxon>
    </lineage>
</organism>
<feature type="transmembrane region" description="Helical" evidence="9">
    <location>
        <begin position="849"/>
        <end position="869"/>
    </location>
</feature>
<feature type="region of interest" description="Disordered" evidence="8">
    <location>
        <begin position="558"/>
        <end position="668"/>
    </location>
</feature>